<feature type="non-terminal residue" evidence="1">
    <location>
        <position position="319"/>
    </location>
</feature>
<protein>
    <submittedName>
        <fullName evidence="1">Uncharacterized protein</fullName>
    </submittedName>
</protein>
<name>A0A5J4TDA9_9EUKA</name>
<accession>A0A5J4TDA9</accession>
<dbReference type="EMBL" id="SNRW01033472">
    <property type="protein sequence ID" value="KAA6356139.1"/>
    <property type="molecule type" value="Genomic_DNA"/>
</dbReference>
<proteinExistence type="predicted"/>
<evidence type="ECO:0000313" key="2">
    <source>
        <dbReference type="Proteomes" id="UP000324800"/>
    </source>
</evidence>
<reference evidence="1 2" key="1">
    <citation type="submission" date="2019-03" db="EMBL/GenBank/DDBJ databases">
        <title>Single cell metagenomics reveals metabolic interactions within the superorganism composed of flagellate Streblomastix strix and complex community of Bacteroidetes bacteria on its surface.</title>
        <authorList>
            <person name="Treitli S.C."/>
            <person name="Kolisko M."/>
            <person name="Husnik F."/>
            <person name="Keeling P."/>
            <person name="Hampl V."/>
        </authorList>
    </citation>
    <scope>NUCLEOTIDE SEQUENCE [LARGE SCALE GENOMIC DNA]</scope>
    <source>
        <strain evidence="1">ST1C</strain>
    </source>
</reference>
<organism evidence="1 2">
    <name type="scientific">Streblomastix strix</name>
    <dbReference type="NCBI Taxonomy" id="222440"/>
    <lineage>
        <taxon>Eukaryota</taxon>
        <taxon>Metamonada</taxon>
        <taxon>Preaxostyla</taxon>
        <taxon>Oxymonadida</taxon>
        <taxon>Streblomastigidae</taxon>
        <taxon>Streblomastix</taxon>
    </lineage>
</organism>
<evidence type="ECO:0000313" key="1">
    <source>
        <dbReference type="EMBL" id="KAA6356139.1"/>
    </source>
</evidence>
<sequence>MRRLCNQERNPLEDAQGAWDLDLYRHICDTCEPTMHEVLQYLQRQVCCQAKWIQSRMGQGNSVTSPTNLLITEDQKESQERTNLVSSLDSARLAKLEVVQRTERDYKTEDMIRREYASFTNVSETQKQRMGAAIWIDLPFFSGSKNGEKLFRQLLQARGLSSKAVDRVISNWSSQWRTHIAGLTLLAEYLKSINQQPEYLLNLEQPQIFMTNYLEDAKNQKCSYNSVKNHRCALAVPLLEQNLLTIEQRRAVAATLVMVFTVARLAELHRAVLPSTLEDEYIIQTMILKSPQRIAEFKICKIPDERICPLRWFKSWFSD</sequence>
<dbReference type="Proteomes" id="UP000324800">
    <property type="component" value="Unassembled WGS sequence"/>
</dbReference>
<gene>
    <name evidence="1" type="ORF">EZS28_048334</name>
</gene>
<dbReference type="AlphaFoldDB" id="A0A5J4TDA9"/>
<comment type="caution">
    <text evidence="1">The sequence shown here is derived from an EMBL/GenBank/DDBJ whole genome shotgun (WGS) entry which is preliminary data.</text>
</comment>